<proteinExistence type="predicted"/>
<comment type="caution">
    <text evidence="1">The sequence shown here is derived from an EMBL/GenBank/DDBJ whole genome shotgun (WGS) entry which is preliminary data.</text>
</comment>
<sequence>MGVEDEFGPELPETRVLNAKHPLNFILEEPTRMGYIETTMALHNAGALVLLERRGEPGLIEPDRTLEEELLQISCTRGEAGPEIRAMLAELKDEPSCC</sequence>
<dbReference type="AlphaFoldDB" id="A0A645IJG8"/>
<evidence type="ECO:0000313" key="1">
    <source>
        <dbReference type="EMBL" id="MPN51435.1"/>
    </source>
</evidence>
<organism evidence="1">
    <name type="scientific">bioreactor metagenome</name>
    <dbReference type="NCBI Taxonomy" id="1076179"/>
    <lineage>
        <taxon>unclassified sequences</taxon>
        <taxon>metagenomes</taxon>
        <taxon>ecological metagenomes</taxon>
    </lineage>
</organism>
<dbReference type="EMBL" id="VSSQ01116555">
    <property type="protein sequence ID" value="MPN51435.1"/>
    <property type="molecule type" value="Genomic_DNA"/>
</dbReference>
<accession>A0A645IJG8</accession>
<gene>
    <name evidence="1" type="ORF">SDC9_199080</name>
</gene>
<protein>
    <submittedName>
        <fullName evidence="1">Uncharacterized protein</fullName>
    </submittedName>
</protein>
<reference evidence="1" key="1">
    <citation type="submission" date="2019-08" db="EMBL/GenBank/DDBJ databases">
        <authorList>
            <person name="Kucharzyk K."/>
            <person name="Murdoch R.W."/>
            <person name="Higgins S."/>
            <person name="Loffler F."/>
        </authorList>
    </citation>
    <scope>NUCLEOTIDE SEQUENCE</scope>
</reference>
<name>A0A645IJG8_9ZZZZ</name>